<dbReference type="Gene3D" id="3.40.30.10">
    <property type="entry name" value="Glutaredoxin"/>
    <property type="match status" value="1"/>
</dbReference>
<dbReference type="RefSeq" id="WP_141197866.1">
    <property type="nucleotide sequence ID" value="NZ_CP041186.1"/>
</dbReference>
<dbReference type="InterPro" id="IPR036249">
    <property type="entry name" value="Thioredoxin-like_sf"/>
</dbReference>
<evidence type="ECO:0000313" key="1">
    <source>
        <dbReference type="EMBL" id="QDG51383.1"/>
    </source>
</evidence>
<dbReference type="CDD" id="cd02947">
    <property type="entry name" value="TRX_family"/>
    <property type="match status" value="1"/>
</dbReference>
<gene>
    <name evidence="1" type="ORF">FIV42_11720</name>
</gene>
<keyword evidence="2" id="KW-1185">Reference proteome</keyword>
<reference evidence="1 2" key="1">
    <citation type="submission" date="2019-06" db="EMBL/GenBank/DDBJ databases">
        <title>Persicimonas caeni gen. nov., sp. nov., a predatory bacterium isolated from solar saltern.</title>
        <authorList>
            <person name="Wang S."/>
        </authorList>
    </citation>
    <scope>NUCLEOTIDE SEQUENCE [LARGE SCALE GENOMIC DNA]</scope>
    <source>
        <strain evidence="1 2">YN101</strain>
    </source>
</reference>
<dbReference type="EMBL" id="CP041186">
    <property type="protein sequence ID" value="QDG51383.1"/>
    <property type="molecule type" value="Genomic_DNA"/>
</dbReference>
<organism evidence="1 2">
    <name type="scientific">Persicimonas caeni</name>
    <dbReference type="NCBI Taxonomy" id="2292766"/>
    <lineage>
        <taxon>Bacteria</taxon>
        <taxon>Deltaproteobacteria</taxon>
        <taxon>Bradymonadales</taxon>
        <taxon>Bradymonadaceae</taxon>
        <taxon>Persicimonas</taxon>
    </lineage>
</organism>
<accession>A0A5B8Y4M7</accession>
<dbReference type="SUPFAM" id="SSF52833">
    <property type="entry name" value="Thioredoxin-like"/>
    <property type="match status" value="1"/>
</dbReference>
<sequence length="114" mass="12899">MAEFEIIGRDNWEEFVNSPKAVLMLGKSDCPACDAFAKELTEWCEGCEGWDDVRFGKLIINQPGLAGFKKQSPWLADVTDLPFTVIYKDGEVQKTFMGGGLNRLTNRMERVYRG</sequence>
<dbReference type="Proteomes" id="UP000315995">
    <property type="component" value="Chromosome"/>
</dbReference>
<accession>A0A4Y6PT25</accession>
<evidence type="ECO:0000313" key="2">
    <source>
        <dbReference type="Proteomes" id="UP000315995"/>
    </source>
</evidence>
<dbReference type="OrthoDB" id="5494029at2"/>
<protein>
    <submittedName>
        <fullName evidence="1">Thioredoxin family protein</fullName>
    </submittedName>
</protein>
<name>A0A4Y6PT25_PERCE</name>
<proteinExistence type="predicted"/>
<dbReference type="AlphaFoldDB" id="A0A4Y6PT25"/>